<keyword evidence="1" id="KW-0472">Membrane</keyword>
<sequence>MPGSPLKGADAFLVRRRLVLRAATYAVIFLMAVVNLGMISSSWSNTEFMREDGGFAGAFNTASSLATMITSGLLCAAAILDRRAQTDGRPPPPLSARLGRPSVDRLISSGMAAWWLGQALLISDVSYIFREEIRRCTAHRLPRSHLPAGVSPGTSAVACTVLRGSLALNWMLFVVWTVRAWRSFTRATTHFDSSIFRETSESMLDLHAIKANDNLPITFSPHYPGENPRTKQILRTRELRTNESMTAQQRLAVAQAPRPVAPPGMCQCAECPMSYTRLQMPTHEVVADEGALAQPPQRHPEPPPPVSDMCCHQLTVGTATLLTEPVAASPLHHPQQHEIADAPSSQLHQWAAASTKAHALHSSALH</sequence>
<keyword evidence="3" id="KW-1185">Reference proteome</keyword>
<dbReference type="AlphaFoldDB" id="A0A9W8IMC9"/>
<feature type="transmembrane region" description="Helical" evidence="1">
    <location>
        <begin position="55"/>
        <end position="80"/>
    </location>
</feature>
<proteinExistence type="predicted"/>
<keyword evidence="1" id="KW-1133">Transmembrane helix</keyword>
<comment type="caution">
    <text evidence="2">The sequence shown here is derived from an EMBL/GenBank/DDBJ whole genome shotgun (WGS) entry which is preliminary data.</text>
</comment>
<protein>
    <submittedName>
        <fullName evidence="2">Uncharacterized protein</fullName>
    </submittedName>
</protein>
<dbReference type="Proteomes" id="UP001140074">
    <property type="component" value="Unassembled WGS sequence"/>
</dbReference>
<reference evidence="2" key="1">
    <citation type="submission" date="2022-07" db="EMBL/GenBank/DDBJ databases">
        <title>Phylogenomic reconstructions and comparative analyses of Kickxellomycotina fungi.</title>
        <authorList>
            <person name="Reynolds N.K."/>
            <person name="Stajich J.E."/>
            <person name="Barry K."/>
            <person name="Grigoriev I.V."/>
            <person name="Crous P."/>
            <person name="Smith M.E."/>
        </authorList>
    </citation>
    <scope>NUCLEOTIDE SEQUENCE</scope>
    <source>
        <strain evidence="2">RSA 476</strain>
    </source>
</reference>
<gene>
    <name evidence="2" type="ORF">GGH94_004187</name>
</gene>
<feature type="transmembrane region" description="Helical" evidence="1">
    <location>
        <begin position="22"/>
        <end position="43"/>
    </location>
</feature>
<accession>A0A9W8IMC9</accession>
<name>A0A9W8IMC9_9FUNG</name>
<evidence type="ECO:0000313" key="2">
    <source>
        <dbReference type="EMBL" id="KAJ2862567.1"/>
    </source>
</evidence>
<dbReference type="EMBL" id="JANBUY010000161">
    <property type="protein sequence ID" value="KAJ2862567.1"/>
    <property type="molecule type" value="Genomic_DNA"/>
</dbReference>
<organism evidence="2 3">
    <name type="scientific">Coemansia aciculifera</name>
    <dbReference type="NCBI Taxonomy" id="417176"/>
    <lineage>
        <taxon>Eukaryota</taxon>
        <taxon>Fungi</taxon>
        <taxon>Fungi incertae sedis</taxon>
        <taxon>Zoopagomycota</taxon>
        <taxon>Kickxellomycotina</taxon>
        <taxon>Kickxellomycetes</taxon>
        <taxon>Kickxellales</taxon>
        <taxon>Kickxellaceae</taxon>
        <taxon>Coemansia</taxon>
    </lineage>
</organism>
<evidence type="ECO:0000313" key="3">
    <source>
        <dbReference type="Proteomes" id="UP001140074"/>
    </source>
</evidence>
<keyword evidence="1" id="KW-0812">Transmembrane</keyword>
<evidence type="ECO:0000256" key="1">
    <source>
        <dbReference type="SAM" id="Phobius"/>
    </source>
</evidence>